<dbReference type="CDD" id="cd00293">
    <property type="entry name" value="USP-like"/>
    <property type="match status" value="1"/>
</dbReference>
<name>H5STW2_ACEAU</name>
<dbReference type="AlphaFoldDB" id="H5STW2"/>
<feature type="domain" description="UspA" evidence="3">
    <location>
        <begin position="1"/>
        <end position="142"/>
    </location>
</feature>
<dbReference type="PANTHER" id="PTHR46268">
    <property type="entry name" value="STRESS RESPONSE PROTEIN NHAX"/>
    <property type="match status" value="1"/>
</dbReference>
<dbReference type="PRINTS" id="PR01438">
    <property type="entry name" value="UNVRSLSTRESS"/>
</dbReference>
<comment type="subcellular location">
    <subcellularLocation>
        <location evidence="2">Cytoplasm</location>
    </subcellularLocation>
</comment>
<organism evidence="4">
    <name type="scientific">Acetithermum autotrophicum</name>
    <dbReference type="NCBI Taxonomy" id="1446466"/>
    <lineage>
        <taxon>Bacteria</taxon>
        <taxon>Candidatus Bipolaricaulota</taxon>
        <taxon>Candidatus Acetithermum</taxon>
    </lineage>
</organism>
<evidence type="ECO:0000313" key="4">
    <source>
        <dbReference type="EMBL" id="BAL59962.1"/>
    </source>
</evidence>
<reference evidence="4" key="1">
    <citation type="journal article" date="2005" name="Environ. Microbiol.">
        <title>Genetic and functional properties of uncultivated thermophilic crenarchaeotes from a subsurface gold mine as revealed by analysis of genome fragments.</title>
        <authorList>
            <person name="Nunoura T."/>
            <person name="Hirayama H."/>
            <person name="Takami H."/>
            <person name="Oida H."/>
            <person name="Nishi S."/>
            <person name="Shimamura S."/>
            <person name="Suzuki Y."/>
            <person name="Inagaki F."/>
            <person name="Takai K."/>
            <person name="Nealson K.H."/>
            <person name="Horikoshi K."/>
        </authorList>
    </citation>
    <scope>NUCLEOTIDE SEQUENCE</scope>
</reference>
<accession>H5STW2</accession>
<sequence>MFKRILVPTDGSRGVEKAINCATTIALAFDAKIYLLFVAESPVLLFEYANIAEKNILEALHQEGQRILEKTADIIRKSGVAEVETVLRTGTPAKAILDFVDEAKIDLIVMGTHGRRGLDRVLLGSVTEEVVRLSRVPVMTVRMGNN</sequence>
<evidence type="ECO:0000256" key="1">
    <source>
        <dbReference type="ARBA" id="ARBA00008791"/>
    </source>
</evidence>
<dbReference type="Gene3D" id="3.40.50.620">
    <property type="entry name" value="HUPs"/>
    <property type="match status" value="1"/>
</dbReference>
<dbReference type="PIRSF" id="PIRSF006276">
    <property type="entry name" value="UspA"/>
    <property type="match status" value="1"/>
</dbReference>
<dbReference type="GO" id="GO:0005737">
    <property type="term" value="C:cytoplasm"/>
    <property type="evidence" value="ECO:0007669"/>
    <property type="project" value="UniProtKB-SubCell"/>
</dbReference>
<dbReference type="Pfam" id="PF00582">
    <property type="entry name" value="Usp"/>
    <property type="match status" value="1"/>
</dbReference>
<comment type="similarity">
    <text evidence="1 2">Belongs to the universal stress protein A family.</text>
</comment>
<gene>
    <name evidence="4" type="ORF">HGMM_OP4C598</name>
</gene>
<protein>
    <recommendedName>
        <fullName evidence="2">Universal stress protein</fullName>
    </recommendedName>
</protein>
<dbReference type="PANTHER" id="PTHR46268:SF6">
    <property type="entry name" value="UNIVERSAL STRESS PROTEIN UP12"/>
    <property type="match status" value="1"/>
</dbReference>
<dbReference type="InterPro" id="IPR014729">
    <property type="entry name" value="Rossmann-like_a/b/a_fold"/>
</dbReference>
<dbReference type="InterPro" id="IPR006016">
    <property type="entry name" value="UspA"/>
</dbReference>
<dbReference type="SUPFAM" id="SSF52402">
    <property type="entry name" value="Adenine nucleotide alpha hydrolases-like"/>
    <property type="match status" value="1"/>
</dbReference>
<evidence type="ECO:0000259" key="3">
    <source>
        <dbReference type="Pfam" id="PF00582"/>
    </source>
</evidence>
<dbReference type="EMBL" id="AP011803">
    <property type="protein sequence ID" value="BAL59962.1"/>
    <property type="molecule type" value="Genomic_DNA"/>
</dbReference>
<proteinExistence type="inferred from homology"/>
<reference evidence="4" key="2">
    <citation type="journal article" date="2012" name="PLoS ONE">
        <title>A Deeply Branching Thermophilic Bacterium with an Ancient Acetyl-CoA Pathway Dominates a Subsurface Ecosystem.</title>
        <authorList>
            <person name="Takami H."/>
            <person name="Noguchi H."/>
            <person name="Takaki Y."/>
            <person name="Uchiyama I."/>
            <person name="Toyoda A."/>
            <person name="Nishi S."/>
            <person name="Chee G.-J."/>
            <person name="Arai W."/>
            <person name="Nunoura T."/>
            <person name="Itoh T."/>
            <person name="Hattori M."/>
            <person name="Takai K."/>
        </authorList>
    </citation>
    <scope>NUCLEOTIDE SEQUENCE</scope>
</reference>
<dbReference type="InterPro" id="IPR006015">
    <property type="entry name" value="Universal_stress_UspA"/>
</dbReference>
<evidence type="ECO:0000256" key="2">
    <source>
        <dbReference type="PIRNR" id="PIRNR006276"/>
    </source>
</evidence>
<keyword evidence="2" id="KW-0963">Cytoplasm</keyword>